<evidence type="ECO:0000313" key="4">
    <source>
        <dbReference type="EMBL" id="MBW7468624.1"/>
    </source>
</evidence>
<organism evidence="4 5">
    <name type="scientific">Pontibacter aydingkolensis</name>
    <dbReference type="NCBI Taxonomy" id="1911536"/>
    <lineage>
        <taxon>Bacteria</taxon>
        <taxon>Pseudomonadati</taxon>
        <taxon>Bacteroidota</taxon>
        <taxon>Cytophagia</taxon>
        <taxon>Cytophagales</taxon>
        <taxon>Hymenobacteraceae</taxon>
        <taxon>Pontibacter</taxon>
    </lineage>
</organism>
<gene>
    <name evidence="4" type="ORF">K0O23_16225</name>
</gene>
<dbReference type="RefSeq" id="WP_219878499.1">
    <property type="nucleotide sequence ID" value="NZ_JAHYXK010000017.1"/>
</dbReference>
<proteinExistence type="predicted"/>
<keyword evidence="1" id="KW-1133">Transmembrane helix</keyword>
<dbReference type="Proteomes" id="UP000813018">
    <property type="component" value="Unassembled WGS sequence"/>
</dbReference>
<reference evidence="4 5" key="1">
    <citation type="journal article" date="2016" name="Int. J. Syst. Evol. Microbiol.">
        <title>Pontibacter aydingkolensis sp. nov., isolated from soil of a salt lake.</title>
        <authorList>
            <person name="Osman G."/>
            <person name="Zhang T."/>
            <person name="Lou K."/>
            <person name="Gao Y."/>
            <person name="Chang W."/>
            <person name="Lin Q."/>
            <person name="Yang H.M."/>
            <person name="Huo X.D."/>
            <person name="Wang N."/>
        </authorList>
    </citation>
    <scope>NUCLEOTIDE SEQUENCE [LARGE SCALE GENOMIC DNA]</scope>
    <source>
        <strain evidence="4 5">KACC 19255</strain>
    </source>
</reference>
<keyword evidence="2" id="KW-0732">Signal</keyword>
<name>A0ABS7CXQ3_9BACT</name>
<evidence type="ECO:0000259" key="3">
    <source>
        <dbReference type="Pfam" id="PF18935"/>
    </source>
</evidence>
<feature type="chain" id="PRO_5047134026" description="DUF5683 domain-containing protein" evidence="2">
    <location>
        <begin position="22"/>
        <end position="217"/>
    </location>
</feature>
<dbReference type="EMBL" id="JAHYXK010000017">
    <property type="protein sequence ID" value="MBW7468624.1"/>
    <property type="molecule type" value="Genomic_DNA"/>
</dbReference>
<accession>A0ABS7CXQ3</accession>
<keyword evidence="1" id="KW-0472">Membrane</keyword>
<keyword evidence="5" id="KW-1185">Reference proteome</keyword>
<feature type="domain" description="DUF5683" evidence="3">
    <location>
        <begin position="55"/>
        <end position="213"/>
    </location>
</feature>
<feature type="transmembrane region" description="Helical" evidence="1">
    <location>
        <begin position="77"/>
        <end position="96"/>
    </location>
</feature>
<dbReference type="Pfam" id="PF18935">
    <property type="entry name" value="DUF5683"/>
    <property type="match status" value="1"/>
</dbReference>
<evidence type="ECO:0000313" key="5">
    <source>
        <dbReference type="Proteomes" id="UP000813018"/>
    </source>
</evidence>
<dbReference type="InterPro" id="IPR043738">
    <property type="entry name" value="DUF5683"/>
</dbReference>
<feature type="signal peptide" evidence="2">
    <location>
        <begin position="1"/>
        <end position="21"/>
    </location>
</feature>
<evidence type="ECO:0000256" key="2">
    <source>
        <dbReference type="SAM" id="SignalP"/>
    </source>
</evidence>
<protein>
    <recommendedName>
        <fullName evidence="3">DUF5683 domain-containing protein</fullName>
    </recommendedName>
</protein>
<evidence type="ECO:0000256" key="1">
    <source>
        <dbReference type="SAM" id="Phobius"/>
    </source>
</evidence>
<comment type="caution">
    <text evidence="4">The sequence shown here is derived from an EMBL/GenBank/DDBJ whole genome shotgun (WGS) entry which is preliminary data.</text>
</comment>
<keyword evidence="1" id="KW-0812">Transmembrane</keyword>
<sequence>MKLRFGAAAFLLSILSYFSPAITMGQVVTAGQDSIPVAVAVPDTAQKRFFLSTWDKPAKAAFYSAIIPGAGQVYNKAYWKVPIVYATGAVLGYFLIDNNKNYQDFRLALNQRSRNETDKYVNSPIYGVYNPQNGVLTQRGTENLRYSRDFYRRNRDLTILLSVLAYGLNIAEAYVHAHLKDFDVSEDISLQVQPNLIPMRGSSYSMAPGVTLVLYSK</sequence>
<feature type="transmembrane region" description="Helical" evidence="1">
    <location>
        <begin position="157"/>
        <end position="177"/>
    </location>
</feature>